<accession>A0A9W8B9E2</accession>
<reference evidence="2" key="1">
    <citation type="submission" date="2022-07" db="EMBL/GenBank/DDBJ databases">
        <title>Phylogenomic reconstructions and comparative analyses of Kickxellomycotina fungi.</title>
        <authorList>
            <person name="Reynolds N.K."/>
            <person name="Stajich J.E."/>
            <person name="Barry K."/>
            <person name="Grigoriev I.V."/>
            <person name="Crous P."/>
            <person name="Smith M.E."/>
        </authorList>
    </citation>
    <scope>NUCLEOTIDE SEQUENCE</scope>
    <source>
        <strain evidence="2">IMI 214461</strain>
    </source>
</reference>
<dbReference type="AlphaFoldDB" id="A0A9W8B9E2"/>
<feature type="non-terminal residue" evidence="2">
    <location>
        <position position="241"/>
    </location>
</feature>
<sequence>MVCLPSAAPDQARLAGLIHQLQIYQHIDDGTYETGPLPAELEAVAPSALRQAHEAPLLSARERDIIANNFPHVRGYNYRAPARPHVLSVLPSNVLAQDKQLSDIRDHMAAILRPLLAFACQFPKYAREGHVPVRDCVGLMQVMSVLPNDSLGYMDHREAVCDHLDCSPSLSLQLLPPTLLNVEDTLAAASRDRATRQLIHELSGGKVGNPRHMTSKKHTKASRQRQREALATAQMDYYSRN</sequence>
<keyword evidence="3" id="KW-1185">Reference proteome</keyword>
<evidence type="ECO:0000313" key="2">
    <source>
        <dbReference type="EMBL" id="KAJ1998774.1"/>
    </source>
</evidence>
<name>A0A9W8B9E2_9FUNG</name>
<dbReference type="Proteomes" id="UP001150907">
    <property type="component" value="Unassembled WGS sequence"/>
</dbReference>
<evidence type="ECO:0000313" key="3">
    <source>
        <dbReference type="Proteomes" id="UP001150907"/>
    </source>
</evidence>
<protein>
    <submittedName>
        <fullName evidence="2">Uncharacterized protein</fullName>
    </submittedName>
</protein>
<proteinExistence type="predicted"/>
<comment type="caution">
    <text evidence="2">The sequence shown here is derived from an EMBL/GenBank/DDBJ whole genome shotgun (WGS) entry which is preliminary data.</text>
</comment>
<evidence type="ECO:0000256" key="1">
    <source>
        <dbReference type="SAM" id="MobiDB-lite"/>
    </source>
</evidence>
<gene>
    <name evidence="2" type="ORF">H4R26_005333</name>
</gene>
<dbReference type="EMBL" id="JANBQF010000867">
    <property type="protein sequence ID" value="KAJ1998774.1"/>
    <property type="molecule type" value="Genomic_DNA"/>
</dbReference>
<feature type="region of interest" description="Disordered" evidence="1">
    <location>
        <begin position="204"/>
        <end position="225"/>
    </location>
</feature>
<organism evidence="2 3">
    <name type="scientific">Coemansia thaxteri</name>
    <dbReference type="NCBI Taxonomy" id="2663907"/>
    <lineage>
        <taxon>Eukaryota</taxon>
        <taxon>Fungi</taxon>
        <taxon>Fungi incertae sedis</taxon>
        <taxon>Zoopagomycota</taxon>
        <taxon>Kickxellomycotina</taxon>
        <taxon>Kickxellomycetes</taxon>
        <taxon>Kickxellales</taxon>
        <taxon>Kickxellaceae</taxon>
        <taxon>Coemansia</taxon>
    </lineage>
</organism>
<feature type="compositionally biased region" description="Basic residues" evidence="1">
    <location>
        <begin position="213"/>
        <end position="224"/>
    </location>
</feature>